<accession>A0A814L7G3</accession>
<feature type="compositionally biased region" description="Basic and acidic residues" evidence="1">
    <location>
        <begin position="9"/>
        <end position="21"/>
    </location>
</feature>
<evidence type="ECO:0000313" key="6">
    <source>
        <dbReference type="Proteomes" id="UP000663829"/>
    </source>
</evidence>
<evidence type="ECO:0000256" key="1">
    <source>
        <dbReference type="SAM" id="MobiDB-lite"/>
    </source>
</evidence>
<evidence type="ECO:0000313" key="2">
    <source>
        <dbReference type="EMBL" id="CAF0941239.1"/>
    </source>
</evidence>
<keyword evidence="6" id="KW-1185">Reference proteome</keyword>
<evidence type="ECO:0000313" key="3">
    <source>
        <dbReference type="EMBL" id="CAF1059595.1"/>
    </source>
</evidence>
<comment type="caution">
    <text evidence="3">The sequence shown here is derived from an EMBL/GenBank/DDBJ whole genome shotgun (WGS) entry which is preliminary data.</text>
</comment>
<sequence length="140" mass="16634">MPSANVVDQIKRDQSPREKDYAVSSGSKVYDYDNKENLKEHSNVWSNKPEWYRYSSLDPKRQQTMDDDDFVLIEDIPLKESKNSIQNISSDNKKSDMGTIFKSFYNEIQEELNVIFGQLSEWQLFQTRREREKLRRITSV</sequence>
<name>A0A814L7G3_9BILA</name>
<feature type="region of interest" description="Disordered" evidence="1">
    <location>
        <begin position="1"/>
        <end position="26"/>
    </location>
</feature>
<organism evidence="3 6">
    <name type="scientific">Didymodactylos carnosus</name>
    <dbReference type="NCBI Taxonomy" id="1234261"/>
    <lineage>
        <taxon>Eukaryota</taxon>
        <taxon>Metazoa</taxon>
        <taxon>Spiralia</taxon>
        <taxon>Gnathifera</taxon>
        <taxon>Rotifera</taxon>
        <taxon>Eurotatoria</taxon>
        <taxon>Bdelloidea</taxon>
        <taxon>Philodinida</taxon>
        <taxon>Philodinidae</taxon>
        <taxon>Didymodactylos</taxon>
    </lineage>
</organism>
<gene>
    <name evidence="3" type="ORF">GPM918_LOCUS16707</name>
    <name evidence="2" type="ORF">OVA965_LOCUS11650</name>
    <name evidence="5" type="ORF">SRO942_LOCUS16706</name>
    <name evidence="4" type="ORF">TMI583_LOCUS11652</name>
</gene>
<dbReference type="Proteomes" id="UP000682733">
    <property type="component" value="Unassembled WGS sequence"/>
</dbReference>
<dbReference type="EMBL" id="CAJOBC010004448">
    <property type="protein sequence ID" value="CAF3828093.1"/>
    <property type="molecule type" value="Genomic_DNA"/>
</dbReference>
<dbReference type="EMBL" id="CAJOBA010004551">
    <property type="protein sequence ID" value="CAF3716332.1"/>
    <property type="molecule type" value="Genomic_DNA"/>
</dbReference>
<dbReference type="EMBL" id="CAJNOK010004547">
    <property type="protein sequence ID" value="CAF0941239.1"/>
    <property type="molecule type" value="Genomic_DNA"/>
</dbReference>
<dbReference type="EMBL" id="CAJNOQ010004448">
    <property type="protein sequence ID" value="CAF1059595.1"/>
    <property type="molecule type" value="Genomic_DNA"/>
</dbReference>
<dbReference type="AlphaFoldDB" id="A0A814L7G3"/>
<reference evidence="3" key="1">
    <citation type="submission" date="2021-02" db="EMBL/GenBank/DDBJ databases">
        <authorList>
            <person name="Nowell W R."/>
        </authorList>
    </citation>
    <scope>NUCLEOTIDE SEQUENCE</scope>
</reference>
<proteinExistence type="predicted"/>
<evidence type="ECO:0000313" key="5">
    <source>
        <dbReference type="EMBL" id="CAF3828093.1"/>
    </source>
</evidence>
<protein>
    <submittedName>
        <fullName evidence="3">Uncharacterized protein</fullName>
    </submittedName>
</protein>
<evidence type="ECO:0000313" key="4">
    <source>
        <dbReference type="EMBL" id="CAF3716332.1"/>
    </source>
</evidence>
<dbReference type="Proteomes" id="UP000663829">
    <property type="component" value="Unassembled WGS sequence"/>
</dbReference>
<dbReference type="Proteomes" id="UP000681722">
    <property type="component" value="Unassembled WGS sequence"/>
</dbReference>
<dbReference type="Proteomes" id="UP000677228">
    <property type="component" value="Unassembled WGS sequence"/>
</dbReference>